<gene>
    <name evidence="1" type="ORF">IM660_13915</name>
</gene>
<dbReference type="SUPFAM" id="SSF158997">
    <property type="entry name" value="Trm112p-like"/>
    <property type="match status" value="1"/>
</dbReference>
<dbReference type="EMBL" id="CP063169">
    <property type="protein sequence ID" value="QOR69752.1"/>
    <property type="molecule type" value="Genomic_DNA"/>
</dbReference>
<dbReference type="Gene3D" id="2.20.25.10">
    <property type="match status" value="1"/>
</dbReference>
<accession>A0A7M1SSI3</accession>
<evidence type="ECO:0000313" key="1">
    <source>
        <dbReference type="EMBL" id="QOR69752.1"/>
    </source>
</evidence>
<protein>
    <submittedName>
        <fullName evidence="1">Uncharacterized protein</fullName>
    </submittedName>
</protein>
<dbReference type="KEGG" id="halt:IM660_13915"/>
<dbReference type="AlphaFoldDB" id="A0A7M1SSI3"/>
<sequence>MSDESREVLPAELVAILRCPVTGSALREDVGPHGEPVLVNEASQRPLAYPIRAGVPVLLAHEAVAGSAEK</sequence>
<dbReference type="RefSeq" id="WP_193496357.1">
    <property type="nucleotide sequence ID" value="NZ_CP063169.1"/>
</dbReference>
<reference evidence="1 2" key="1">
    <citation type="submission" date="2020-10" db="EMBL/GenBank/DDBJ databases">
        <title>Haloactinobacterium sp. RN3S43, a bacterium isolated from saline soil.</title>
        <authorList>
            <person name="Sun J.-Q."/>
        </authorList>
    </citation>
    <scope>NUCLEOTIDE SEQUENCE [LARGE SCALE GENOMIC DNA]</scope>
    <source>
        <strain evidence="1 2">RN3S43</strain>
    </source>
</reference>
<organism evidence="1 2">
    <name type="scientific">Ruania alkalisoli</name>
    <dbReference type="NCBI Taxonomy" id="2779775"/>
    <lineage>
        <taxon>Bacteria</taxon>
        <taxon>Bacillati</taxon>
        <taxon>Actinomycetota</taxon>
        <taxon>Actinomycetes</taxon>
        <taxon>Micrococcales</taxon>
        <taxon>Ruaniaceae</taxon>
        <taxon>Ruania</taxon>
    </lineage>
</organism>
<evidence type="ECO:0000313" key="2">
    <source>
        <dbReference type="Proteomes" id="UP000593758"/>
    </source>
</evidence>
<proteinExistence type="predicted"/>
<name>A0A7M1SSI3_9MICO</name>
<dbReference type="Proteomes" id="UP000593758">
    <property type="component" value="Chromosome"/>
</dbReference>
<keyword evidence="2" id="KW-1185">Reference proteome</keyword>